<dbReference type="InterPro" id="IPR020796">
    <property type="entry name" value="ORC5"/>
</dbReference>
<dbReference type="AlphaFoldDB" id="F4P348"/>
<evidence type="ECO:0000256" key="1">
    <source>
        <dbReference type="ARBA" id="ARBA00004123"/>
    </source>
</evidence>
<proteinExistence type="predicted"/>
<dbReference type="Proteomes" id="UP000007241">
    <property type="component" value="Unassembled WGS sequence"/>
</dbReference>
<feature type="domain" description="Origin recognition complex subunit 5 C-terminal" evidence="4">
    <location>
        <begin position="114"/>
        <end position="247"/>
    </location>
</feature>
<evidence type="ECO:0000256" key="3">
    <source>
        <dbReference type="ARBA" id="ARBA00023242"/>
    </source>
</evidence>
<dbReference type="GO" id="GO:0005634">
    <property type="term" value="C:nucleus"/>
    <property type="evidence" value="ECO:0007669"/>
    <property type="project" value="UniProtKB-SubCell"/>
</dbReference>
<dbReference type="OrthoDB" id="365981at2759"/>
<dbReference type="InterPro" id="IPR048866">
    <property type="entry name" value="ORC5_lid"/>
</dbReference>
<dbReference type="GO" id="GO:0000808">
    <property type="term" value="C:origin recognition complex"/>
    <property type="evidence" value="ECO:0007669"/>
    <property type="project" value="InterPro"/>
</dbReference>
<dbReference type="Pfam" id="PF14630">
    <property type="entry name" value="ORC5_C"/>
    <property type="match status" value="1"/>
</dbReference>
<dbReference type="FunCoup" id="F4P348">
    <property type="interactions" value="832"/>
</dbReference>
<reference evidence="6 7" key="1">
    <citation type="submission" date="2009-12" db="EMBL/GenBank/DDBJ databases">
        <title>The draft genome of Batrachochytrium dendrobatidis.</title>
        <authorList>
            <consortium name="US DOE Joint Genome Institute (JGI-PGF)"/>
            <person name="Kuo A."/>
            <person name="Salamov A."/>
            <person name="Schmutz J."/>
            <person name="Lucas S."/>
            <person name="Pitluck S."/>
            <person name="Rosenblum E."/>
            <person name="Stajich J."/>
            <person name="Eisen M."/>
            <person name="Grigoriev I.V."/>
        </authorList>
    </citation>
    <scope>NUCLEOTIDE SEQUENCE [LARGE SCALE GENOMIC DNA]</scope>
    <source>
        <strain evidence="7">JAM81 / FGSC 10211</strain>
    </source>
</reference>
<evidence type="ECO:0008006" key="8">
    <source>
        <dbReference type="Google" id="ProtNLM"/>
    </source>
</evidence>
<evidence type="ECO:0000259" key="5">
    <source>
        <dbReference type="Pfam" id="PF21639"/>
    </source>
</evidence>
<dbReference type="PANTHER" id="PTHR12705">
    <property type="entry name" value="ORIGIN RECOGNITION COMPLEX SUBUNIT 5"/>
    <property type="match status" value="1"/>
</dbReference>
<dbReference type="EMBL" id="GL882884">
    <property type="protein sequence ID" value="EGF80167.1"/>
    <property type="molecule type" value="Genomic_DNA"/>
</dbReference>
<organism evidence="6 7">
    <name type="scientific">Batrachochytrium dendrobatidis (strain JAM81 / FGSC 10211)</name>
    <name type="common">Frog chytrid fungus</name>
    <dbReference type="NCBI Taxonomy" id="684364"/>
    <lineage>
        <taxon>Eukaryota</taxon>
        <taxon>Fungi</taxon>
        <taxon>Fungi incertae sedis</taxon>
        <taxon>Chytridiomycota</taxon>
        <taxon>Chytridiomycota incertae sedis</taxon>
        <taxon>Chytridiomycetes</taxon>
        <taxon>Rhizophydiales</taxon>
        <taxon>Rhizophydiales incertae sedis</taxon>
        <taxon>Batrachochytrium</taxon>
    </lineage>
</organism>
<dbReference type="STRING" id="684364.F4P348"/>
<protein>
    <recommendedName>
        <fullName evidence="8">Origin recognition complex subunit 5</fullName>
    </recommendedName>
</protein>
<evidence type="ECO:0000256" key="2">
    <source>
        <dbReference type="ARBA" id="ARBA00022705"/>
    </source>
</evidence>
<dbReference type="PANTHER" id="PTHR12705:SF0">
    <property type="entry name" value="ORIGIN RECOGNITION COMPLEX SUBUNIT 5"/>
    <property type="match status" value="1"/>
</dbReference>
<evidence type="ECO:0000259" key="4">
    <source>
        <dbReference type="Pfam" id="PF14630"/>
    </source>
</evidence>
<dbReference type="InParanoid" id="F4P348"/>
<dbReference type="Pfam" id="PF21639">
    <property type="entry name" value="ORC5_lid"/>
    <property type="match status" value="1"/>
</dbReference>
<dbReference type="GeneID" id="18243211"/>
<dbReference type="OMA" id="XANILVA"/>
<name>F4P348_BATDJ</name>
<keyword evidence="2" id="KW-0235">DNA replication</keyword>
<sequence>MDIVALDCPKTEAPDFYLTFANTLYDVFSSSCRHLTELRHITSLLFPKYIEPVLQGKATRQQVSKLFGLAQTHIKEALHSLYLRDISSCEWQRRSTKSNGLVSTNVDLAKSYDMPYYTKFLVIASYLASFNPPRLDSRFFTKAKESKGKRVGKKGSVHNGSKMRQQLLGPKAFNVERMLAIFYSILGEDVDVGFNAHTQISTLASLRLLVRVTTMDKIDAAKYKCTASYEFVSSIGRSVRFDLSQYLFDFINV</sequence>
<dbReference type="InterPro" id="IPR047088">
    <property type="entry name" value="ORC5_C"/>
</dbReference>
<dbReference type="HOGENOM" id="CLU_028223_0_1_1"/>
<evidence type="ECO:0000313" key="7">
    <source>
        <dbReference type="Proteomes" id="UP000007241"/>
    </source>
</evidence>
<keyword evidence="7" id="KW-1185">Reference proteome</keyword>
<dbReference type="RefSeq" id="XP_006679198.1">
    <property type="nucleotide sequence ID" value="XM_006679135.1"/>
</dbReference>
<gene>
    <name evidence="6" type="ORF">BATDEDRAFT_88585</name>
</gene>
<accession>F4P348</accession>
<keyword evidence="3" id="KW-0539">Nucleus</keyword>
<dbReference type="GO" id="GO:0006260">
    <property type="term" value="P:DNA replication"/>
    <property type="evidence" value="ECO:0007669"/>
    <property type="project" value="UniProtKB-KW"/>
</dbReference>
<evidence type="ECO:0000313" key="6">
    <source>
        <dbReference type="EMBL" id="EGF80167.1"/>
    </source>
</evidence>
<comment type="subcellular location">
    <subcellularLocation>
        <location evidence="1">Nucleus</location>
    </subcellularLocation>
</comment>
<feature type="domain" description="ORC5 lid" evidence="5">
    <location>
        <begin position="17"/>
        <end position="76"/>
    </location>
</feature>